<evidence type="ECO:0000256" key="1">
    <source>
        <dbReference type="ARBA" id="ARBA00004496"/>
    </source>
</evidence>
<dbReference type="InterPro" id="IPR000178">
    <property type="entry name" value="TF_IF2_bacterial-like"/>
</dbReference>
<dbReference type="EMBL" id="BARU01035153">
    <property type="protein sequence ID" value="GAH71793.1"/>
    <property type="molecule type" value="Genomic_DNA"/>
</dbReference>
<dbReference type="PROSITE" id="PS01176">
    <property type="entry name" value="IF2"/>
    <property type="match status" value="1"/>
</dbReference>
<dbReference type="GO" id="GO:0005525">
    <property type="term" value="F:GTP binding"/>
    <property type="evidence" value="ECO:0007669"/>
    <property type="project" value="UniProtKB-KW"/>
</dbReference>
<dbReference type="SUPFAM" id="SSF50447">
    <property type="entry name" value="Translation proteins"/>
    <property type="match status" value="1"/>
</dbReference>
<protein>
    <recommendedName>
        <fullName evidence="4">Translation elongation factor EFTu-like domain-containing protein</fullName>
    </recommendedName>
</protein>
<comment type="subcellular location">
    <subcellularLocation>
        <location evidence="1">Cytoplasm</location>
    </subcellularLocation>
</comment>
<evidence type="ECO:0000256" key="2">
    <source>
        <dbReference type="ARBA" id="ARBA00022741"/>
    </source>
</evidence>
<reference evidence="5" key="1">
    <citation type="journal article" date="2014" name="Front. Microbiol.">
        <title>High frequency of phylogenetically diverse reductive dehalogenase-homologous genes in deep subseafloor sedimentary metagenomes.</title>
        <authorList>
            <person name="Kawai M."/>
            <person name="Futagami T."/>
            <person name="Toyoda A."/>
            <person name="Takaki Y."/>
            <person name="Nishi S."/>
            <person name="Hori S."/>
            <person name="Arai W."/>
            <person name="Tsubouchi T."/>
            <person name="Morono Y."/>
            <person name="Uchiyama I."/>
            <person name="Ito T."/>
            <person name="Fujiyama A."/>
            <person name="Inagaki F."/>
            <person name="Takami H."/>
        </authorList>
    </citation>
    <scope>NUCLEOTIDE SEQUENCE</scope>
    <source>
        <strain evidence="5">Expedition CK06-06</strain>
    </source>
</reference>
<dbReference type="PANTHER" id="PTHR43381:SF5">
    <property type="entry name" value="TR-TYPE G DOMAIN-CONTAINING PROTEIN"/>
    <property type="match status" value="1"/>
</dbReference>
<dbReference type="Pfam" id="PF03144">
    <property type="entry name" value="GTP_EFTU_D2"/>
    <property type="match status" value="1"/>
</dbReference>
<evidence type="ECO:0000259" key="4">
    <source>
        <dbReference type="Pfam" id="PF03144"/>
    </source>
</evidence>
<keyword evidence="2" id="KW-0547">Nucleotide-binding</keyword>
<accession>X1JPS3</accession>
<dbReference type="GO" id="GO:0005829">
    <property type="term" value="C:cytosol"/>
    <property type="evidence" value="ECO:0007669"/>
    <property type="project" value="TreeGrafter"/>
</dbReference>
<gene>
    <name evidence="5" type="ORF">S03H2_55069</name>
</gene>
<dbReference type="PANTHER" id="PTHR43381">
    <property type="entry name" value="TRANSLATION INITIATION FACTOR IF-2-RELATED"/>
    <property type="match status" value="1"/>
</dbReference>
<dbReference type="GO" id="GO:0003743">
    <property type="term" value="F:translation initiation factor activity"/>
    <property type="evidence" value="ECO:0007669"/>
    <property type="project" value="InterPro"/>
</dbReference>
<dbReference type="InterPro" id="IPR004161">
    <property type="entry name" value="EFTu-like_2"/>
</dbReference>
<dbReference type="InterPro" id="IPR015760">
    <property type="entry name" value="TIF_IF2"/>
</dbReference>
<dbReference type="AlphaFoldDB" id="X1JPS3"/>
<dbReference type="Gene3D" id="2.40.30.10">
    <property type="entry name" value="Translation factors"/>
    <property type="match status" value="1"/>
</dbReference>
<feature type="non-terminal residue" evidence="5">
    <location>
        <position position="1"/>
    </location>
</feature>
<evidence type="ECO:0000256" key="3">
    <source>
        <dbReference type="ARBA" id="ARBA00023134"/>
    </source>
</evidence>
<feature type="domain" description="Translation elongation factor EFTu-like" evidence="4">
    <location>
        <begin position="2"/>
        <end position="63"/>
    </location>
</feature>
<dbReference type="CDD" id="cd03692">
    <property type="entry name" value="mtIF2_IVc"/>
    <property type="match status" value="1"/>
</dbReference>
<sequence length="73" mass="8431">CYVTDGKITRNSEIKVIRNEEIIHKGKISSLKHIKENVNEVIKGYECGIRLEKFKEIQEGDLLEAYIIEKVSP</sequence>
<evidence type="ECO:0000313" key="5">
    <source>
        <dbReference type="EMBL" id="GAH71793.1"/>
    </source>
</evidence>
<dbReference type="FunFam" id="2.40.30.10:FF:000008">
    <property type="entry name" value="Translation initiation factor IF-2"/>
    <property type="match status" value="1"/>
</dbReference>
<comment type="caution">
    <text evidence="5">The sequence shown here is derived from an EMBL/GenBank/DDBJ whole genome shotgun (WGS) entry which is preliminary data.</text>
</comment>
<keyword evidence="3" id="KW-0342">GTP-binding</keyword>
<proteinExistence type="predicted"/>
<dbReference type="InterPro" id="IPR009000">
    <property type="entry name" value="Transl_B-barrel_sf"/>
</dbReference>
<organism evidence="5">
    <name type="scientific">marine sediment metagenome</name>
    <dbReference type="NCBI Taxonomy" id="412755"/>
    <lineage>
        <taxon>unclassified sequences</taxon>
        <taxon>metagenomes</taxon>
        <taxon>ecological metagenomes</taxon>
    </lineage>
</organism>
<name>X1JPS3_9ZZZZ</name>
<dbReference type="GO" id="GO:0003924">
    <property type="term" value="F:GTPase activity"/>
    <property type="evidence" value="ECO:0007669"/>
    <property type="project" value="InterPro"/>
</dbReference>